<dbReference type="InterPro" id="IPR011010">
    <property type="entry name" value="DNA_brk_join_enz"/>
</dbReference>
<accession>A0A1W6TCV0</accession>
<dbReference type="InterPro" id="IPR002104">
    <property type="entry name" value="Integrase_catalytic"/>
</dbReference>
<reference evidence="6" key="1">
    <citation type="submission" date="2016-10" db="EMBL/GenBank/DDBJ databases">
        <title>The High Quality Genome of Vibrio alginolyticus K01M1.</title>
        <authorList>
            <person name="Wendling C."/>
            <person name="Chibani C.M."/>
            <person name="Hertel R."/>
            <person name="Sproer C."/>
            <person name="Bunk B."/>
            <person name="Overmann J."/>
            <person name="Roth O."/>
            <person name="Liesegang H."/>
        </authorList>
    </citation>
    <scope>NUCLEOTIDE SEQUENCE</scope>
    <source>
        <strain evidence="6">K05K4</strain>
    </source>
</reference>
<dbReference type="InterPro" id="IPR025166">
    <property type="entry name" value="Integrase_DNA_bind_dom"/>
</dbReference>
<dbReference type="InterPro" id="IPR010998">
    <property type="entry name" value="Integrase_recombinase_N"/>
</dbReference>
<feature type="domain" description="Tyr recombinase" evidence="5">
    <location>
        <begin position="240"/>
        <end position="421"/>
    </location>
</feature>
<dbReference type="Gene3D" id="1.10.443.10">
    <property type="entry name" value="Intergrase catalytic core"/>
    <property type="match status" value="1"/>
</dbReference>
<keyword evidence="2" id="KW-0229">DNA integration</keyword>
<dbReference type="GO" id="GO:0015074">
    <property type="term" value="P:DNA integration"/>
    <property type="evidence" value="ECO:0007669"/>
    <property type="project" value="UniProtKB-KW"/>
</dbReference>
<evidence type="ECO:0000256" key="1">
    <source>
        <dbReference type="ARBA" id="ARBA00008857"/>
    </source>
</evidence>
<sequence length="449" mass="51755">MAAIYKLSDTQIKKAEPNDKEYTLSDGGNLYLRVRNNGSKNWLFIYTESNTKKRKKIGLGSYPNLTLAKVRKIAEELRTQMANNVDPKIYRDKQKLDAAIVSDLTFESVAELMLERDEGKETTTRKKLLEEAQKEAEMNGTDFGEEEIKRIMNKVRTSHRKRLFFKRHLYPKLGHIPLSFITTTAVIEVIKPLQAKGQLENVKRACTFVNQIMYFAINRTYIKINCLAHIKHEFVKPKVTHMPAVPPNELAEVMATMSNHNMKLVTRCAFEMQLHTMTRAFELAAMRWCDIDFKLKLWTVPHFYTKGAREHLVPLNEYTLGLLAFMRPISGDQAYVFPSDKQNTKFPHISPYAVNSSLNLTTLKGRLVSHGFRGIASTYLNENTNFKVDAIEMCLAHLDANTTRASYNSALYLDERYEIHQCWSDYIVESTGKYYSIAGQYRTKCRRSA</sequence>
<dbReference type="PANTHER" id="PTHR30629">
    <property type="entry name" value="PROPHAGE INTEGRASE"/>
    <property type="match status" value="1"/>
</dbReference>
<dbReference type="Pfam" id="PF00589">
    <property type="entry name" value="Phage_integrase"/>
    <property type="match status" value="1"/>
</dbReference>
<evidence type="ECO:0000256" key="4">
    <source>
        <dbReference type="ARBA" id="ARBA00023172"/>
    </source>
</evidence>
<evidence type="ECO:0000313" key="6">
    <source>
        <dbReference type="EMBL" id="ARP18677.1"/>
    </source>
</evidence>
<dbReference type="InterPro" id="IPR053876">
    <property type="entry name" value="Phage_int_M"/>
</dbReference>
<dbReference type="PANTHER" id="PTHR30629:SF6">
    <property type="entry name" value="PROPHAGE INTEGRASE INTA-RELATED"/>
    <property type="match status" value="1"/>
</dbReference>
<evidence type="ECO:0000256" key="2">
    <source>
        <dbReference type="ARBA" id="ARBA00022908"/>
    </source>
</evidence>
<dbReference type="AlphaFoldDB" id="A0A1W6TCV0"/>
<evidence type="ECO:0000259" key="5">
    <source>
        <dbReference type="PROSITE" id="PS51898"/>
    </source>
</evidence>
<dbReference type="Pfam" id="PF13356">
    <property type="entry name" value="Arm-DNA-bind_3"/>
    <property type="match status" value="1"/>
</dbReference>
<dbReference type="RefSeq" id="WP_086046827.1">
    <property type="nucleotide sequence ID" value="NZ_CP017889.1"/>
</dbReference>
<evidence type="ECO:0000256" key="3">
    <source>
        <dbReference type="ARBA" id="ARBA00023125"/>
    </source>
</evidence>
<dbReference type="InterPro" id="IPR038488">
    <property type="entry name" value="Integrase_DNA-bd_sf"/>
</dbReference>
<comment type="similarity">
    <text evidence="1">Belongs to the 'phage' integrase family.</text>
</comment>
<dbReference type="Pfam" id="PF22022">
    <property type="entry name" value="Phage_int_M"/>
    <property type="match status" value="1"/>
</dbReference>
<dbReference type="Gene3D" id="1.10.150.130">
    <property type="match status" value="1"/>
</dbReference>
<dbReference type="GO" id="GO:0006310">
    <property type="term" value="P:DNA recombination"/>
    <property type="evidence" value="ECO:0007669"/>
    <property type="project" value="UniProtKB-KW"/>
</dbReference>
<dbReference type="InterPro" id="IPR013762">
    <property type="entry name" value="Integrase-like_cat_sf"/>
</dbReference>
<dbReference type="PROSITE" id="PS51898">
    <property type="entry name" value="TYR_RECOMBINASE"/>
    <property type="match status" value="1"/>
</dbReference>
<keyword evidence="4" id="KW-0233">DNA recombination</keyword>
<protein>
    <submittedName>
        <fullName evidence="6">Prophage CP4-57 integrase</fullName>
    </submittedName>
</protein>
<dbReference type="Gene3D" id="3.30.160.390">
    <property type="entry name" value="Integrase, DNA-binding domain"/>
    <property type="match status" value="1"/>
</dbReference>
<dbReference type="SUPFAM" id="SSF56349">
    <property type="entry name" value="DNA breaking-rejoining enzymes"/>
    <property type="match status" value="1"/>
</dbReference>
<organism evidence="6">
    <name type="scientific">Vibrio alginolyticus</name>
    <dbReference type="NCBI Taxonomy" id="663"/>
    <lineage>
        <taxon>Bacteria</taxon>
        <taxon>Pseudomonadati</taxon>
        <taxon>Pseudomonadota</taxon>
        <taxon>Gammaproteobacteria</taxon>
        <taxon>Vibrionales</taxon>
        <taxon>Vibrionaceae</taxon>
        <taxon>Vibrio</taxon>
    </lineage>
</organism>
<dbReference type="CDD" id="cd00801">
    <property type="entry name" value="INT_P4_C"/>
    <property type="match status" value="1"/>
</dbReference>
<name>A0A1W6TCV0_VIBAL</name>
<keyword evidence="3" id="KW-0238">DNA-binding</keyword>
<gene>
    <name evidence="6" type="primary">intA_4</name>
    <name evidence="6" type="ORF">K05K4_18430</name>
</gene>
<dbReference type="InterPro" id="IPR050808">
    <property type="entry name" value="Phage_Integrase"/>
</dbReference>
<dbReference type="GO" id="GO:0003677">
    <property type="term" value="F:DNA binding"/>
    <property type="evidence" value="ECO:0007669"/>
    <property type="project" value="UniProtKB-KW"/>
</dbReference>
<dbReference type="EMBL" id="CP017902">
    <property type="protein sequence ID" value="ARP18677.1"/>
    <property type="molecule type" value="Genomic_DNA"/>
</dbReference>
<proteinExistence type="inferred from homology"/>